<evidence type="ECO:0000313" key="2">
    <source>
        <dbReference type="Proteomes" id="UP000761264"/>
    </source>
</evidence>
<protein>
    <submittedName>
        <fullName evidence="1">Uncharacterized protein</fullName>
    </submittedName>
</protein>
<name>A0A967F339_9PROT</name>
<proteinExistence type="predicted"/>
<keyword evidence="2" id="KW-1185">Reference proteome</keyword>
<evidence type="ECO:0000313" key="1">
    <source>
        <dbReference type="EMBL" id="NIA72122.1"/>
    </source>
</evidence>
<accession>A0A967F339</accession>
<sequence length="189" mass="20497">MANTAQPGSRHPSRPRLCLSLGLMLAVSACDQGPATNTRFMHPSGAQEFLIAATRNQGPLHLEIHGQAFAASPALEALIAGTMEKAIQTRRLRVATEPSEAEDPRFKLLLLFNAPASTEVLALCKNQPDGGEARSDGRIEVLAAFCNGERLVSAVQGWVEEAEAPDSDRFQQLIRQVARDLFSPRRKGE</sequence>
<dbReference type="EMBL" id="JAAQPH010000033">
    <property type="protein sequence ID" value="NIA72122.1"/>
    <property type="molecule type" value="Genomic_DNA"/>
</dbReference>
<dbReference type="RefSeq" id="WP_167230912.1">
    <property type="nucleotide sequence ID" value="NZ_JAAQPH010000033.1"/>
</dbReference>
<comment type="caution">
    <text evidence="1">The sequence shown here is derived from an EMBL/GenBank/DDBJ whole genome shotgun (WGS) entry which is preliminary data.</text>
</comment>
<dbReference type="AlphaFoldDB" id="A0A967F339"/>
<dbReference type="Proteomes" id="UP000761264">
    <property type="component" value="Unassembled WGS sequence"/>
</dbReference>
<reference evidence="1" key="1">
    <citation type="submission" date="2020-03" db="EMBL/GenBank/DDBJ databases">
        <title>Genome of Pelagibius litoralis DSM 21314T.</title>
        <authorList>
            <person name="Wang G."/>
        </authorList>
    </citation>
    <scope>NUCLEOTIDE SEQUENCE</scope>
    <source>
        <strain evidence="1">DSM 21314</strain>
    </source>
</reference>
<gene>
    <name evidence="1" type="ORF">HBA54_26380</name>
</gene>
<organism evidence="1 2">
    <name type="scientific">Pelagibius litoralis</name>
    <dbReference type="NCBI Taxonomy" id="374515"/>
    <lineage>
        <taxon>Bacteria</taxon>
        <taxon>Pseudomonadati</taxon>
        <taxon>Pseudomonadota</taxon>
        <taxon>Alphaproteobacteria</taxon>
        <taxon>Rhodospirillales</taxon>
        <taxon>Rhodovibrionaceae</taxon>
        <taxon>Pelagibius</taxon>
    </lineage>
</organism>